<dbReference type="AlphaFoldDB" id="Q6CRF5"/>
<dbReference type="InterPro" id="IPR006671">
    <property type="entry name" value="Cyclin_N"/>
</dbReference>
<dbReference type="FunCoup" id="Q6CRF5">
    <property type="interactions" value="134"/>
</dbReference>
<evidence type="ECO:0000259" key="2">
    <source>
        <dbReference type="SMART" id="SM00385"/>
    </source>
</evidence>
<dbReference type="STRING" id="284590.Q6CRF5"/>
<dbReference type="EMBL" id="CR382124">
    <property type="protein sequence ID" value="CAH00580.1"/>
    <property type="molecule type" value="Genomic_DNA"/>
</dbReference>
<dbReference type="InterPro" id="IPR036915">
    <property type="entry name" value="Cyclin-like_sf"/>
</dbReference>
<accession>Q6CRF5</accession>
<dbReference type="SMART" id="SM00385">
    <property type="entry name" value="CYCLIN"/>
    <property type="match status" value="2"/>
</dbReference>
<gene>
    <name evidence="3" type="ORF">KLLA0_D09482g</name>
</gene>
<keyword evidence="1" id="KW-0195">Cyclin</keyword>
<evidence type="ECO:0000313" key="3">
    <source>
        <dbReference type="EMBL" id="CAH00580.1"/>
    </source>
</evidence>
<dbReference type="Gene3D" id="1.10.472.10">
    <property type="entry name" value="Cyclin-like"/>
    <property type="match status" value="2"/>
</dbReference>
<dbReference type="Proteomes" id="UP000000598">
    <property type="component" value="Chromosome D"/>
</dbReference>
<dbReference type="Pfam" id="PF00134">
    <property type="entry name" value="Cyclin_N"/>
    <property type="match status" value="1"/>
</dbReference>
<name>Q6CRF5_KLULA</name>
<dbReference type="InterPro" id="IPR043198">
    <property type="entry name" value="Cyclin/Ssn8"/>
</dbReference>
<dbReference type="eggNOG" id="KOG0834">
    <property type="taxonomic scope" value="Eukaryota"/>
</dbReference>
<dbReference type="GO" id="GO:0016538">
    <property type="term" value="F:cyclin-dependent protein serine/threonine kinase regulator activity"/>
    <property type="evidence" value="ECO:0007669"/>
    <property type="project" value="InterPro"/>
</dbReference>
<evidence type="ECO:0000313" key="4">
    <source>
        <dbReference type="Proteomes" id="UP000000598"/>
    </source>
</evidence>
<protein>
    <submittedName>
        <fullName evidence="3">KLLA0D09482p</fullName>
    </submittedName>
</protein>
<dbReference type="KEGG" id="kla:KLLA0_D09482g"/>
<feature type="domain" description="Cyclin-like" evidence="2">
    <location>
        <begin position="153"/>
        <end position="234"/>
    </location>
</feature>
<dbReference type="PaxDb" id="284590-Q6CRF5"/>
<sequence>MSNQSDLILSRPYLTKSQLQKSQKYNIPDRRTYNQKRILVFKYLCQLCVHLKLPRKVLEATMYFYHRYHAFNKFETEMCYDVGTSCLFLSCKQVETFKRLGEVCSTALKIRNVPRVTPDMVDAFKKRVMQMELRVLETCSFDYRVNNEVHIDEFIVKIGRELSLPYSCCRLAWLIAFDVLKLELLITVPPHTIALAVLKLACELLNETKWPNVRYNLFETDAASFHEAYFDILNFYINVFDACDLKDHETVKSLNLKIETFIEIKKTAGPEQGLKVDPIALDKDDYVSKERNFAVKERRYVLNQNSLQEESISTKKRSISEVE</sequence>
<dbReference type="OMA" id="FMLGNKR"/>
<dbReference type="InParanoid" id="Q6CRF5"/>
<organism evidence="3 4">
    <name type="scientific">Kluyveromyces lactis (strain ATCC 8585 / CBS 2359 / DSM 70799 / NBRC 1267 / NRRL Y-1140 / WM37)</name>
    <name type="common">Yeast</name>
    <name type="synonym">Candida sphaerica</name>
    <dbReference type="NCBI Taxonomy" id="284590"/>
    <lineage>
        <taxon>Eukaryota</taxon>
        <taxon>Fungi</taxon>
        <taxon>Dikarya</taxon>
        <taxon>Ascomycota</taxon>
        <taxon>Saccharomycotina</taxon>
        <taxon>Saccharomycetes</taxon>
        <taxon>Saccharomycetales</taxon>
        <taxon>Saccharomycetaceae</taxon>
        <taxon>Kluyveromyces</taxon>
    </lineage>
</organism>
<dbReference type="InterPro" id="IPR013763">
    <property type="entry name" value="Cyclin-like_dom"/>
</dbReference>
<evidence type="ECO:0000256" key="1">
    <source>
        <dbReference type="RuleBase" id="RU000383"/>
    </source>
</evidence>
<reference evidence="3 4" key="1">
    <citation type="journal article" date="2004" name="Nature">
        <title>Genome evolution in yeasts.</title>
        <authorList>
            <consortium name="Genolevures"/>
            <person name="Dujon B."/>
            <person name="Sherman D."/>
            <person name="Fischer G."/>
            <person name="Durrens P."/>
            <person name="Casaregola S."/>
            <person name="Lafontaine I."/>
            <person name="de Montigny J."/>
            <person name="Marck C."/>
            <person name="Neuveglise C."/>
            <person name="Talla E."/>
            <person name="Goffard N."/>
            <person name="Frangeul L."/>
            <person name="Aigle M."/>
            <person name="Anthouard V."/>
            <person name="Babour A."/>
            <person name="Barbe V."/>
            <person name="Barnay S."/>
            <person name="Blanchin S."/>
            <person name="Beckerich J.M."/>
            <person name="Beyne E."/>
            <person name="Bleykasten C."/>
            <person name="Boisrame A."/>
            <person name="Boyer J."/>
            <person name="Cattolico L."/>
            <person name="Confanioleri F."/>
            <person name="de Daruvar A."/>
            <person name="Despons L."/>
            <person name="Fabre E."/>
            <person name="Fairhead C."/>
            <person name="Ferry-Dumazet H."/>
            <person name="Groppi A."/>
            <person name="Hantraye F."/>
            <person name="Hennequin C."/>
            <person name="Jauniaux N."/>
            <person name="Joyet P."/>
            <person name="Kachouri R."/>
            <person name="Kerrest A."/>
            <person name="Koszul R."/>
            <person name="Lemaire M."/>
            <person name="Lesur I."/>
            <person name="Ma L."/>
            <person name="Muller H."/>
            <person name="Nicaud J.M."/>
            <person name="Nikolski M."/>
            <person name="Oztas S."/>
            <person name="Ozier-Kalogeropoulos O."/>
            <person name="Pellenz S."/>
            <person name="Potier S."/>
            <person name="Richard G.F."/>
            <person name="Straub M.L."/>
            <person name="Suleau A."/>
            <person name="Swennene D."/>
            <person name="Tekaia F."/>
            <person name="Wesolowski-Louvel M."/>
            <person name="Westhof E."/>
            <person name="Wirth B."/>
            <person name="Zeniou-Meyer M."/>
            <person name="Zivanovic I."/>
            <person name="Bolotin-Fukuhara M."/>
            <person name="Thierry A."/>
            <person name="Bouchier C."/>
            <person name="Caudron B."/>
            <person name="Scarpelli C."/>
            <person name="Gaillardin C."/>
            <person name="Weissenbach J."/>
            <person name="Wincker P."/>
            <person name="Souciet J.L."/>
        </authorList>
    </citation>
    <scope>NUCLEOTIDE SEQUENCE [LARGE SCALE GENOMIC DNA]</scope>
    <source>
        <strain evidence="4">ATCC 8585 / CBS 2359 / DSM 70799 / NBRC 1267 / NRRL Y-1140 / WM37</strain>
    </source>
</reference>
<dbReference type="PANTHER" id="PTHR10026">
    <property type="entry name" value="CYCLIN"/>
    <property type="match status" value="1"/>
</dbReference>
<feature type="domain" description="Cyclin-like" evidence="2">
    <location>
        <begin position="42"/>
        <end position="137"/>
    </location>
</feature>
<dbReference type="SUPFAM" id="SSF47954">
    <property type="entry name" value="Cyclin-like"/>
    <property type="match status" value="2"/>
</dbReference>
<proteinExistence type="inferred from homology"/>
<keyword evidence="4" id="KW-1185">Reference proteome</keyword>
<dbReference type="GO" id="GO:0006357">
    <property type="term" value="P:regulation of transcription by RNA polymerase II"/>
    <property type="evidence" value="ECO:0007669"/>
    <property type="project" value="InterPro"/>
</dbReference>
<dbReference type="CDD" id="cd20546">
    <property type="entry name" value="CYCLIN_SpCG1C_ScCTK2-like_rpt2"/>
    <property type="match status" value="1"/>
</dbReference>
<dbReference type="HOGENOM" id="CLU_842225_0_0_1"/>
<comment type="similarity">
    <text evidence="1">Belongs to the cyclin family.</text>
</comment>